<keyword evidence="1 3" id="KW-0853">WD repeat</keyword>
<dbReference type="GO" id="GO:0017070">
    <property type="term" value="F:U6 snRNA binding"/>
    <property type="evidence" value="ECO:0007669"/>
    <property type="project" value="TreeGrafter"/>
</dbReference>
<dbReference type="InterPro" id="IPR036322">
    <property type="entry name" value="WD40_repeat_dom_sf"/>
</dbReference>
<dbReference type="Gene3D" id="4.10.280.110">
    <property type="entry name" value="Pre-mRNA processing factor 4 domain"/>
    <property type="match status" value="1"/>
</dbReference>
<evidence type="ECO:0000313" key="5">
    <source>
        <dbReference type="Proteomes" id="UP000035680"/>
    </source>
</evidence>
<dbReference type="GO" id="GO:0000398">
    <property type="term" value="P:mRNA splicing, via spliceosome"/>
    <property type="evidence" value="ECO:0007669"/>
    <property type="project" value="TreeGrafter"/>
</dbReference>
<dbReference type="InterPro" id="IPR014906">
    <property type="entry name" value="PRP4-like"/>
</dbReference>
<dbReference type="PROSITE" id="PS00678">
    <property type="entry name" value="WD_REPEATS_1"/>
    <property type="match status" value="1"/>
</dbReference>
<dbReference type="STRING" id="75913.A0A0K0F9L2"/>
<dbReference type="Proteomes" id="UP000035680">
    <property type="component" value="Unassembled WGS sequence"/>
</dbReference>
<dbReference type="SMART" id="SM00320">
    <property type="entry name" value="WD40"/>
    <property type="match status" value="7"/>
</dbReference>
<organism evidence="5 6">
    <name type="scientific">Strongyloides venezuelensis</name>
    <name type="common">Threadworm</name>
    <dbReference type="NCBI Taxonomy" id="75913"/>
    <lineage>
        <taxon>Eukaryota</taxon>
        <taxon>Metazoa</taxon>
        <taxon>Ecdysozoa</taxon>
        <taxon>Nematoda</taxon>
        <taxon>Chromadorea</taxon>
        <taxon>Rhabditida</taxon>
        <taxon>Tylenchina</taxon>
        <taxon>Panagrolaimomorpha</taxon>
        <taxon>Strongyloidoidea</taxon>
        <taxon>Strongyloididae</taxon>
        <taxon>Strongyloides</taxon>
    </lineage>
</organism>
<dbReference type="SMART" id="SM00500">
    <property type="entry name" value="SFM"/>
    <property type="match status" value="1"/>
</dbReference>
<dbReference type="PANTHER" id="PTHR19846:SF0">
    <property type="entry name" value="PRE-MRNA PROCESSING FACTOR 4"/>
    <property type="match status" value="1"/>
</dbReference>
<dbReference type="FunFam" id="2.130.10.10:FF:001211">
    <property type="entry name" value="CBN-PRP-4 protein"/>
    <property type="match status" value="1"/>
</dbReference>
<dbReference type="FunFam" id="2.130.10.10:FF:000443">
    <property type="entry name" value="U4/U6 small nuclear ribonucleoprotein Prp4"/>
    <property type="match status" value="1"/>
</dbReference>
<reference evidence="5" key="1">
    <citation type="submission" date="2014-07" db="EMBL/GenBank/DDBJ databases">
        <authorList>
            <person name="Martin A.A"/>
            <person name="De Silva N."/>
        </authorList>
    </citation>
    <scope>NUCLEOTIDE SEQUENCE</scope>
</reference>
<dbReference type="SUPFAM" id="SSF50978">
    <property type="entry name" value="WD40 repeat-like"/>
    <property type="match status" value="1"/>
</dbReference>
<dbReference type="Gene3D" id="2.130.10.10">
    <property type="entry name" value="YVTN repeat-like/Quinoprotein amine dehydrogenase"/>
    <property type="match status" value="2"/>
</dbReference>
<sequence>MDRAFGGISQIPSVMENEILADMERKRKARKLVLPTTNDQLAKLARKMKEPICYFGENEMDRRERLRTLLSYKTEDEVQKLLKSLDEQDQKAKENETEVWYHRGGIELKKARAFIGAYSFSCAKRRLEVARERGCMPQSEKISRRQEAHAWITSLNIYGSQVADTRPVSFVEFSPNSKYLVTAGWSGQACVWHIDSCKPEISYNGHLSQCGVARFHPFAFKGQDEYSLNIATGGHDGTVKFWNLKNEVQIGELEKHAARVPRLSFHPSGKYLLTACFDGSWQMFDLETQKSLLYQVGHSKSVFDIAPHPDGSLVVSVGLDCFGLVWDLRTGRNIYTMKGHPREIYTVNWHPNGYEIVTGSADNTCKIWDLRMRRNIYTLVAHNQIVTSAKIDHSGEYLITSSFDNSIKIWSTKDWQPLKKLDGHDTKILYMDISPDRQWVASCSFDRTFKLWTKNDY</sequence>
<feature type="repeat" description="WD" evidence="3">
    <location>
        <begin position="253"/>
        <end position="294"/>
    </location>
</feature>
<evidence type="ECO:0000256" key="2">
    <source>
        <dbReference type="ARBA" id="ARBA00022737"/>
    </source>
</evidence>
<evidence type="ECO:0000256" key="1">
    <source>
        <dbReference type="ARBA" id="ARBA00022574"/>
    </source>
</evidence>
<dbReference type="Pfam" id="PF08799">
    <property type="entry name" value="PRP4"/>
    <property type="match status" value="1"/>
</dbReference>
<feature type="domain" description="Pre-mRNA processing factor 4 (PRP4)-like" evidence="4">
    <location>
        <begin position="36"/>
        <end position="88"/>
    </location>
</feature>
<feature type="repeat" description="WD" evidence="3">
    <location>
        <begin position="421"/>
        <end position="457"/>
    </location>
</feature>
<dbReference type="PROSITE" id="PS50082">
    <property type="entry name" value="WD_REPEATS_2"/>
    <property type="match status" value="6"/>
</dbReference>
<dbReference type="Pfam" id="PF00400">
    <property type="entry name" value="WD40"/>
    <property type="match status" value="7"/>
</dbReference>
<feature type="repeat" description="WD" evidence="3">
    <location>
        <begin position="337"/>
        <end position="378"/>
    </location>
</feature>
<feature type="repeat" description="WD" evidence="3">
    <location>
        <begin position="295"/>
        <end position="336"/>
    </location>
</feature>
<dbReference type="InterPro" id="IPR036285">
    <property type="entry name" value="PRP4-like_sf"/>
</dbReference>
<dbReference type="InterPro" id="IPR020472">
    <property type="entry name" value="WD40_PAC1"/>
</dbReference>
<dbReference type="PRINTS" id="PR00320">
    <property type="entry name" value="GPROTEINBRPT"/>
</dbReference>
<dbReference type="InterPro" id="IPR001680">
    <property type="entry name" value="WD40_rpt"/>
</dbReference>
<dbReference type="PROSITE" id="PS50294">
    <property type="entry name" value="WD_REPEATS_REGION"/>
    <property type="match status" value="4"/>
</dbReference>
<dbReference type="GO" id="GO:0046540">
    <property type="term" value="C:U4/U6 x U5 tri-snRNP complex"/>
    <property type="evidence" value="ECO:0007669"/>
    <property type="project" value="TreeGrafter"/>
</dbReference>
<reference evidence="6" key="2">
    <citation type="submission" date="2015-08" db="UniProtKB">
        <authorList>
            <consortium name="WormBaseParasite"/>
        </authorList>
    </citation>
    <scope>IDENTIFICATION</scope>
</reference>
<evidence type="ECO:0000313" key="6">
    <source>
        <dbReference type="WBParaSite" id="SVE_0551300.1"/>
    </source>
</evidence>
<dbReference type="GO" id="GO:0030621">
    <property type="term" value="F:U4 snRNA binding"/>
    <property type="evidence" value="ECO:0007669"/>
    <property type="project" value="TreeGrafter"/>
</dbReference>
<dbReference type="WBParaSite" id="SVE_0551300.1">
    <property type="protein sequence ID" value="SVE_0551300.1"/>
    <property type="gene ID" value="SVE_0551300"/>
</dbReference>
<feature type="repeat" description="WD" evidence="3">
    <location>
        <begin position="379"/>
        <end position="420"/>
    </location>
</feature>
<accession>A0A0K0F9L2</accession>
<protein>
    <submittedName>
        <fullName evidence="6">WD_REPEATS_REGION domain-containing protein</fullName>
    </submittedName>
</protein>
<evidence type="ECO:0000256" key="3">
    <source>
        <dbReference type="PROSITE-ProRule" id="PRU00221"/>
    </source>
</evidence>
<dbReference type="CDD" id="cd00200">
    <property type="entry name" value="WD40"/>
    <property type="match status" value="1"/>
</dbReference>
<keyword evidence="5" id="KW-1185">Reference proteome</keyword>
<feature type="repeat" description="WD" evidence="3">
    <location>
        <begin position="230"/>
        <end position="252"/>
    </location>
</feature>
<dbReference type="PANTHER" id="PTHR19846">
    <property type="entry name" value="WD40 REPEAT PROTEIN"/>
    <property type="match status" value="1"/>
</dbReference>
<name>A0A0K0F9L2_STRVS</name>
<dbReference type="AlphaFoldDB" id="A0A0K0F9L2"/>
<proteinExistence type="predicted"/>
<keyword evidence="2" id="KW-0677">Repeat</keyword>
<evidence type="ECO:0000259" key="4">
    <source>
        <dbReference type="SMART" id="SM00500"/>
    </source>
</evidence>
<dbReference type="InterPro" id="IPR015943">
    <property type="entry name" value="WD40/YVTN_repeat-like_dom_sf"/>
</dbReference>
<dbReference type="InterPro" id="IPR019775">
    <property type="entry name" value="WD40_repeat_CS"/>
</dbReference>
<dbReference type="SUPFAM" id="SSF158230">
    <property type="entry name" value="PRP4-like"/>
    <property type="match status" value="1"/>
</dbReference>